<dbReference type="EMBL" id="CP029356">
    <property type="protein sequence ID" value="AWK88697.1"/>
    <property type="molecule type" value="Genomic_DNA"/>
</dbReference>
<dbReference type="InterPro" id="IPR002371">
    <property type="entry name" value="FlgK"/>
</dbReference>
<comment type="subcellular location">
    <subcellularLocation>
        <location evidence="1">Bacterial flagellum</location>
    </subcellularLocation>
    <subcellularLocation>
        <location evidence="2">Secreted</location>
    </subcellularLocation>
</comment>
<dbReference type="OrthoDB" id="7181295at2"/>
<dbReference type="Pfam" id="PF22638">
    <property type="entry name" value="FlgK_D1"/>
    <property type="match status" value="1"/>
</dbReference>
<organism evidence="9 10">
    <name type="scientific">Azospirillum thermophilum</name>
    <dbReference type="NCBI Taxonomy" id="2202148"/>
    <lineage>
        <taxon>Bacteria</taxon>
        <taxon>Pseudomonadati</taxon>
        <taxon>Pseudomonadota</taxon>
        <taxon>Alphaproteobacteria</taxon>
        <taxon>Rhodospirillales</taxon>
        <taxon>Azospirillaceae</taxon>
        <taxon>Azospirillum</taxon>
    </lineage>
</organism>
<evidence type="ECO:0000259" key="7">
    <source>
        <dbReference type="Pfam" id="PF06429"/>
    </source>
</evidence>
<dbReference type="GO" id="GO:0009424">
    <property type="term" value="C:bacterial-type flagellum hook"/>
    <property type="evidence" value="ECO:0007669"/>
    <property type="project" value="InterPro"/>
</dbReference>
<comment type="similarity">
    <text evidence="3">Belongs to the flagella basal body rod proteins family.</text>
</comment>
<geneLocation type="plasmid" evidence="9 10">
    <name>unnamed1</name>
</geneLocation>
<sequence length="469" mass="50878">MSLFSALSSATAGLRTVQANVKLVSDNIARADDPTRTRHTTTQIVDGSGQVVTTEYRREVDKALRAQVDELTARDGFSSTQAGYMQQLGDLMRTTNGKPQLNSYAETFQAAWKTLETSPENETAQYQLVQAADNFAREIQRVSKGVEEMQQSMTNDLRTSVDRVNQLLKDISAINDNIVSLKGYGSAANEVADKRDGLIRELNSYMSVRAVERPDGRMALFSPTGLALVDAEPAKLSFDGGNINLETGNHITPVSDSMQQGKIGALFSMLKDGSTASPPTKASAEPTGEIIRKLRSQLDAFAKEFVGETKPGQPTSFRDAYNGAKPVKEGEEPTLFFEGTDRFTIGVSANLLENRTKIKQSAISPVVAAMNTVGRNLTADGLKLEDTSYSGMASAITGGWMAAAKTVNDMSAQNKESRQILEERYHSKTGVNIDEEIANLQQLQTSYAASARVMQVASAMFDALEAVVR</sequence>
<dbReference type="InterPro" id="IPR010930">
    <property type="entry name" value="Flg_bb/hook_C_dom"/>
</dbReference>
<keyword evidence="9" id="KW-0966">Cell projection</keyword>
<feature type="domain" description="Flagellar basal-body/hook protein C-terminal" evidence="7">
    <location>
        <begin position="428"/>
        <end position="464"/>
    </location>
</feature>
<dbReference type="PANTHER" id="PTHR30033">
    <property type="entry name" value="FLAGELLAR HOOK-ASSOCIATED PROTEIN 1"/>
    <property type="match status" value="1"/>
</dbReference>
<dbReference type="Pfam" id="PF06429">
    <property type="entry name" value="Flg_bbr_C"/>
    <property type="match status" value="1"/>
</dbReference>
<evidence type="ECO:0000256" key="2">
    <source>
        <dbReference type="ARBA" id="ARBA00004613"/>
    </source>
</evidence>
<dbReference type="SUPFAM" id="SSF64518">
    <property type="entry name" value="Phase 1 flagellin"/>
    <property type="match status" value="1"/>
</dbReference>
<reference evidence="10" key="1">
    <citation type="submission" date="2018-05" db="EMBL/GenBank/DDBJ databases">
        <title>Azospirillum thermophila sp. nov., a novel isolated from hot spring.</title>
        <authorList>
            <person name="Zhao Z."/>
        </authorList>
    </citation>
    <scope>NUCLEOTIDE SEQUENCE [LARGE SCALE GENOMIC DNA]</scope>
    <source>
        <strain evidence="10">CFH 70021</strain>
        <plasmid evidence="10">unnamed1</plasmid>
    </source>
</reference>
<dbReference type="InterPro" id="IPR053927">
    <property type="entry name" value="FlgK_helical"/>
</dbReference>
<feature type="domain" description="Flagellar hook-associated protein FlgK helical" evidence="8">
    <location>
        <begin position="86"/>
        <end position="306"/>
    </location>
</feature>
<dbReference type="Proteomes" id="UP000245629">
    <property type="component" value="Plasmid unnamed1"/>
</dbReference>
<name>A0A2S2CWN5_9PROT</name>
<dbReference type="KEGG" id="azz:DEW08_21615"/>
<gene>
    <name evidence="9" type="primary">flgK</name>
    <name evidence="9" type="ORF">DEW08_21615</name>
</gene>
<evidence type="ECO:0000256" key="4">
    <source>
        <dbReference type="ARBA" id="ARBA00016244"/>
    </source>
</evidence>
<dbReference type="GO" id="GO:0044780">
    <property type="term" value="P:bacterial-type flagellum assembly"/>
    <property type="evidence" value="ECO:0007669"/>
    <property type="project" value="InterPro"/>
</dbReference>
<evidence type="ECO:0000256" key="6">
    <source>
        <dbReference type="ARBA" id="ARBA00023143"/>
    </source>
</evidence>
<keyword evidence="9" id="KW-0969">Cilium</keyword>
<evidence type="ECO:0000256" key="1">
    <source>
        <dbReference type="ARBA" id="ARBA00004365"/>
    </source>
</evidence>
<dbReference type="GO" id="GO:0005198">
    <property type="term" value="F:structural molecule activity"/>
    <property type="evidence" value="ECO:0007669"/>
    <property type="project" value="InterPro"/>
</dbReference>
<dbReference type="GO" id="GO:0005576">
    <property type="term" value="C:extracellular region"/>
    <property type="evidence" value="ECO:0007669"/>
    <property type="project" value="UniProtKB-SubCell"/>
</dbReference>
<protein>
    <recommendedName>
        <fullName evidence="4">Flagellar hook-associated protein 1</fullName>
    </recommendedName>
</protein>
<keyword evidence="9" id="KW-0282">Flagellum</keyword>
<accession>A0A2S2CWN5</accession>
<keyword evidence="6" id="KW-0975">Bacterial flagellum</keyword>
<dbReference type="NCBIfam" id="TIGR02492">
    <property type="entry name" value="flgK_ends"/>
    <property type="match status" value="1"/>
</dbReference>
<evidence type="ECO:0000313" key="9">
    <source>
        <dbReference type="EMBL" id="AWK88697.1"/>
    </source>
</evidence>
<evidence type="ECO:0000259" key="8">
    <source>
        <dbReference type="Pfam" id="PF22638"/>
    </source>
</evidence>
<dbReference type="PANTHER" id="PTHR30033:SF1">
    <property type="entry name" value="FLAGELLAR HOOK-ASSOCIATED PROTEIN 1"/>
    <property type="match status" value="1"/>
</dbReference>
<keyword evidence="10" id="KW-1185">Reference proteome</keyword>
<proteinExistence type="inferred from homology"/>
<dbReference type="RefSeq" id="WP_109331274.1">
    <property type="nucleotide sequence ID" value="NZ_CP029356.1"/>
</dbReference>
<evidence type="ECO:0000256" key="3">
    <source>
        <dbReference type="ARBA" id="ARBA00009677"/>
    </source>
</evidence>
<evidence type="ECO:0000256" key="5">
    <source>
        <dbReference type="ARBA" id="ARBA00022525"/>
    </source>
</evidence>
<dbReference type="AlphaFoldDB" id="A0A2S2CWN5"/>
<evidence type="ECO:0000313" key="10">
    <source>
        <dbReference type="Proteomes" id="UP000245629"/>
    </source>
</evidence>
<keyword evidence="5" id="KW-0964">Secreted</keyword>
<keyword evidence="9" id="KW-0614">Plasmid</keyword>